<dbReference type="EMBL" id="JAGGLB010000019">
    <property type="protein sequence ID" value="MBP1993478.1"/>
    <property type="molecule type" value="Genomic_DNA"/>
</dbReference>
<organism evidence="1 2">
    <name type="scientific">Paenibacillus eucommiae</name>
    <dbReference type="NCBI Taxonomy" id="1355755"/>
    <lineage>
        <taxon>Bacteria</taxon>
        <taxon>Bacillati</taxon>
        <taxon>Bacillota</taxon>
        <taxon>Bacilli</taxon>
        <taxon>Bacillales</taxon>
        <taxon>Paenibacillaceae</taxon>
        <taxon>Paenibacillus</taxon>
    </lineage>
</organism>
<gene>
    <name evidence="1" type="ORF">J2Z66_005100</name>
</gene>
<evidence type="ECO:0000313" key="1">
    <source>
        <dbReference type="EMBL" id="MBP1993478.1"/>
    </source>
</evidence>
<proteinExistence type="predicted"/>
<comment type="caution">
    <text evidence="1">The sequence shown here is derived from an EMBL/GenBank/DDBJ whole genome shotgun (WGS) entry which is preliminary data.</text>
</comment>
<reference evidence="1 2" key="1">
    <citation type="submission" date="2021-03" db="EMBL/GenBank/DDBJ databases">
        <title>Genomic Encyclopedia of Type Strains, Phase IV (KMG-IV): sequencing the most valuable type-strain genomes for metagenomic binning, comparative biology and taxonomic classification.</title>
        <authorList>
            <person name="Goeker M."/>
        </authorList>
    </citation>
    <scope>NUCLEOTIDE SEQUENCE [LARGE SCALE GENOMIC DNA]</scope>
    <source>
        <strain evidence="1 2">DSM 26048</strain>
    </source>
</reference>
<keyword evidence="2" id="KW-1185">Reference proteome</keyword>
<dbReference type="Proteomes" id="UP001519287">
    <property type="component" value="Unassembled WGS sequence"/>
</dbReference>
<evidence type="ECO:0000313" key="2">
    <source>
        <dbReference type="Proteomes" id="UP001519287"/>
    </source>
</evidence>
<accession>A0ABS4J113</accession>
<protein>
    <submittedName>
        <fullName evidence="1">Uncharacterized protein</fullName>
    </submittedName>
</protein>
<name>A0ABS4J113_9BACL</name>
<sequence length="38" mass="4361">MIPGNRQTFASKGMHGANSCGDALRRSFWEMRKDIDIY</sequence>